<feature type="compositionally biased region" description="Polar residues" evidence="5">
    <location>
        <begin position="15"/>
        <end position="32"/>
    </location>
</feature>
<evidence type="ECO:0000256" key="3">
    <source>
        <dbReference type="ARBA" id="ARBA00022490"/>
    </source>
</evidence>
<dbReference type="Proteomes" id="UP001454036">
    <property type="component" value="Unassembled WGS sequence"/>
</dbReference>
<dbReference type="AlphaFoldDB" id="A0AAV3R580"/>
<feature type="compositionally biased region" description="Basic and acidic residues" evidence="5">
    <location>
        <begin position="1"/>
        <end position="11"/>
    </location>
</feature>
<organism evidence="6 7">
    <name type="scientific">Lithospermum erythrorhizon</name>
    <name type="common">Purple gromwell</name>
    <name type="synonym">Lithospermum officinale var. erythrorhizon</name>
    <dbReference type="NCBI Taxonomy" id="34254"/>
    <lineage>
        <taxon>Eukaryota</taxon>
        <taxon>Viridiplantae</taxon>
        <taxon>Streptophyta</taxon>
        <taxon>Embryophyta</taxon>
        <taxon>Tracheophyta</taxon>
        <taxon>Spermatophyta</taxon>
        <taxon>Magnoliopsida</taxon>
        <taxon>eudicotyledons</taxon>
        <taxon>Gunneridae</taxon>
        <taxon>Pentapetalae</taxon>
        <taxon>asterids</taxon>
        <taxon>lamiids</taxon>
        <taxon>Boraginales</taxon>
        <taxon>Boraginaceae</taxon>
        <taxon>Boraginoideae</taxon>
        <taxon>Lithospermeae</taxon>
        <taxon>Lithospermum</taxon>
    </lineage>
</organism>
<name>A0AAV3R580_LITER</name>
<evidence type="ECO:0000313" key="7">
    <source>
        <dbReference type="Proteomes" id="UP001454036"/>
    </source>
</evidence>
<evidence type="ECO:0000256" key="5">
    <source>
        <dbReference type="SAM" id="MobiDB-lite"/>
    </source>
</evidence>
<reference evidence="6 7" key="1">
    <citation type="submission" date="2024-01" db="EMBL/GenBank/DDBJ databases">
        <title>The complete chloroplast genome sequence of Lithospermum erythrorhizon: insights into the phylogenetic relationship among Boraginaceae species and the maternal lineages of purple gromwells.</title>
        <authorList>
            <person name="Okada T."/>
            <person name="Watanabe K."/>
        </authorList>
    </citation>
    <scope>NUCLEOTIDE SEQUENCE [LARGE SCALE GENOMIC DNA]</scope>
</reference>
<gene>
    <name evidence="6" type="ORF">LIER_24404</name>
</gene>
<keyword evidence="4" id="KW-0597">Phosphoprotein</keyword>
<evidence type="ECO:0000313" key="6">
    <source>
        <dbReference type="EMBL" id="GAA0170058.1"/>
    </source>
</evidence>
<feature type="compositionally biased region" description="Basic and acidic residues" evidence="5">
    <location>
        <begin position="64"/>
        <end position="75"/>
    </location>
</feature>
<evidence type="ECO:0000256" key="1">
    <source>
        <dbReference type="ARBA" id="ARBA00004496"/>
    </source>
</evidence>
<dbReference type="EMBL" id="BAABME010007078">
    <property type="protein sequence ID" value="GAA0170058.1"/>
    <property type="molecule type" value="Genomic_DNA"/>
</dbReference>
<dbReference type="InterPro" id="IPR019376">
    <property type="entry name" value="Myeloid_leukemia_factor"/>
</dbReference>
<sequence length="136" mass="15227">MSRIFGRKDPFNDPFFTTPTGSLFGSGRSSNIPGHVDNSKGPVIEELDSDDERELQENEGVEGADEKKDEYKERAWPSTTSTPTSCSSPSQIQSNLSRRSMSIGGLKHLLFRTPRYHPAYMIVEKRSTTRNRSANS</sequence>
<protein>
    <submittedName>
        <fullName evidence="6">Uncharacterized protein</fullName>
    </submittedName>
</protein>
<feature type="compositionally biased region" description="Acidic residues" evidence="5">
    <location>
        <begin position="45"/>
        <end position="63"/>
    </location>
</feature>
<evidence type="ECO:0000256" key="2">
    <source>
        <dbReference type="ARBA" id="ARBA00008332"/>
    </source>
</evidence>
<feature type="compositionally biased region" description="Low complexity" evidence="5">
    <location>
        <begin position="77"/>
        <end position="90"/>
    </location>
</feature>
<proteinExistence type="inferred from homology"/>
<comment type="caution">
    <text evidence="6">The sequence shown here is derived from an EMBL/GenBank/DDBJ whole genome shotgun (WGS) entry which is preliminary data.</text>
</comment>
<keyword evidence="3" id="KW-0963">Cytoplasm</keyword>
<keyword evidence="7" id="KW-1185">Reference proteome</keyword>
<comment type="similarity">
    <text evidence="2">Belongs to the MLF family.</text>
</comment>
<comment type="subcellular location">
    <subcellularLocation>
        <location evidence="1">Cytoplasm</location>
    </subcellularLocation>
</comment>
<feature type="region of interest" description="Disordered" evidence="5">
    <location>
        <begin position="1"/>
        <end position="99"/>
    </location>
</feature>
<evidence type="ECO:0000256" key="4">
    <source>
        <dbReference type="ARBA" id="ARBA00022553"/>
    </source>
</evidence>
<dbReference type="PANTHER" id="PTHR13105">
    <property type="entry name" value="MYELOID LEUKEMIA FACTOR"/>
    <property type="match status" value="1"/>
</dbReference>
<dbReference type="GO" id="GO:0005737">
    <property type="term" value="C:cytoplasm"/>
    <property type="evidence" value="ECO:0007669"/>
    <property type="project" value="UniProtKB-SubCell"/>
</dbReference>
<accession>A0AAV3R580</accession>